<dbReference type="AlphaFoldDB" id="A0A6V8LTB5"/>
<evidence type="ECO:0000313" key="1">
    <source>
        <dbReference type="EMBL" id="GFK95712.1"/>
    </source>
</evidence>
<proteinExistence type="predicted"/>
<dbReference type="Pfam" id="PF07021">
    <property type="entry name" value="MetW"/>
    <property type="match status" value="1"/>
</dbReference>
<name>A0A6V8LTB5_9BACT</name>
<reference evidence="1 2" key="2">
    <citation type="submission" date="2020-05" db="EMBL/GenBank/DDBJ databases">
        <title>Draft genome sequence of Desulfovibrio sp. strainFSS-1.</title>
        <authorList>
            <person name="Shimoshige H."/>
            <person name="Kobayashi H."/>
            <person name="Maekawa T."/>
        </authorList>
    </citation>
    <scope>NUCLEOTIDE SEQUENCE [LARGE SCALE GENOMIC DNA]</scope>
    <source>
        <strain evidence="1 2">SIID29052-01</strain>
    </source>
</reference>
<gene>
    <name evidence="1" type="ORF">NNJEOMEG_03580</name>
</gene>
<reference evidence="1 2" key="1">
    <citation type="submission" date="2020-04" db="EMBL/GenBank/DDBJ databases">
        <authorList>
            <consortium name="Desulfovibrio sp. FSS-1 genome sequencing consortium"/>
            <person name="Shimoshige H."/>
            <person name="Kobayashi H."/>
            <person name="Maekawa T."/>
        </authorList>
    </citation>
    <scope>NUCLEOTIDE SEQUENCE [LARGE SCALE GENOMIC DNA]</scope>
    <source>
        <strain evidence="1 2">SIID29052-01</strain>
    </source>
</reference>
<dbReference type="EMBL" id="BLTE01000021">
    <property type="protein sequence ID" value="GFK95712.1"/>
    <property type="molecule type" value="Genomic_DNA"/>
</dbReference>
<dbReference type="CDD" id="cd02440">
    <property type="entry name" value="AdoMet_MTases"/>
    <property type="match status" value="1"/>
</dbReference>
<organism evidence="1 2">
    <name type="scientific">Fundidesulfovibrio magnetotacticus</name>
    <dbReference type="NCBI Taxonomy" id="2730080"/>
    <lineage>
        <taxon>Bacteria</taxon>
        <taxon>Pseudomonadati</taxon>
        <taxon>Thermodesulfobacteriota</taxon>
        <taxon>Desulfovibrionia</taxon>
        <taxon>Desulfovibrionales</taxon>
        <taxon>Desulfovibrionaceae</taxon>
        <taxon>Fundidesulfovibrio</taxon>
    </lineage>
</organism>
<keyword evidence="2" id="KW-1185">Reference proteome</keyword>
<protein>
    <recommendedName>
        <fullName evidence="3">Methionine biosynthesis protein MetW</fullName>
    </recommendedName>
</protein>
<evidence type="ECO:0000313" key="2">
    <source>
        <dbReference type="Proteomes" id="UP000494245"/>
    </source>
</evidence>
<comment type="caution">
    <text evidence="1">The sequence shown here is derived from an EMBL/GenBank/DDBJ whole genome shotgun (WGS) entry which is preliminary data.</text>
</comment>
<sequence length="200" mass="22338">MIRYDLDLVASWIAPGSKVLDLGCGQGELLQHLHDTKGVQGFGVEQDEEKAATGISRGVSILQGDMAGEVRDYPDNAFDVVVLSQTLQQVAEPLGLIRQMLRVGKRAVVSFPNFAHWRNRCQLFFQGNAPVTPELPYDWHDTPNIRVITFRDFHRFCNRFGFTILEAVAVKTDPASRGGLVLRLLPNLRATYGIFLLARS</sequence>
<dbReference type="InterPro" id="IPR010743">
    <property type="entry name" value="Methionine_synth_MetW"/>
</dbReference>
<dbReference type="InterPro" id="IPR029063">
    <property type="entry name" value="SAM-dependent_MTases_sf"/>
</dbReference>
<dbReference type="NCBIfam" id="TIGR02081">
    <property type="entry name" value="metW"/>
    <property type="match status" value="1"/>
</dbReference>
<evidence type="ECO:0008006" key="3">
    <source>
        <dbReference type="Google" id="ProtNLM"/>
    </source>
</evidence>
<dbReference type="SUPFAM" id="SSF53335">
    <property type="entry name" value="S-adenosyl-L-methionine-dependent methyltransferases"/>
    <property type="match status" value="1"/>
</dbReference>
<dbReference type="Proteomes" id="UP000494245">
    <property type="component" value="Unassembled WGS sequence"/>
</dbReference>
<dbReference type="Gene3D" id="3.40.50.150">
    <property type="entry name" value="Vaccinia Virus protein VP39"/>
    <property type="match status" value="1"/>
</dbReference>
<accession>A0A6V8LTB5</accession>